<dbReference type="GO" id="GO:0016887">
    <property type="term" value="F:ATP hydrolysis activity"/>
    <property type="evidence" value="ECO:0007669"/>
    <property type="project" value="InterPro"/>
</dbReference>
<proteinExistence type="predicted"/>
<feature type="domain" description="ORC1/DEAH AAA+ ATPase" evidence="1">
    <location>
        <begin position="145"/>
        <end position="295"/>
    </location>
</feature>
<evidence type="ECO:0000313" key="2">
    <source>
        <dbReference type="EMBL" id="TYS59358.1"/>
    </source>
</evidence>
<protein>
    <submittedName>
        <fullName evidence="2">AAA family ATPase</fullName>
    </submittedName>
</protein>
<organism evidence="2 3">
    <name type="scientific">Sutcliffiella horikoshii</name>
    <dbReference type="NCBI Taxonomy" id="79883"/>
    <lineage>
        <taxon>Bacteria</taxon>
        <taxon>Bacillati</taxon>
        <taxon>Bacillota</taxon>
        <taxon>Bacilli</taxon>
        <taxon>Bacillales</taxon>
        <taxon>Bacillaceae</taxon>
        <taxon>Sutcliffiella</taxon>
    </lineage>
</organism>
<dbReference type="EMBL" id="VTEV01000017">
    <property type="protein sequence ID" value="TYS59358.1"/>
    <property type="molecule type" value="Genomic_DNA"/>
</dbReference>
<dbReference type="SUPFAM" id="SSF52540">
    <property type="entry name" value="P-loop containing nucleoside triphosphate hydrolases"/>
    <property type="match status" value="1"/>
</dbReference>
<dbReference type="Proteomes" id="UP000322524">
    <property type="component" value="Unassembled WGS sequence"/>
</dbReference>
<dbReference type="Gene3D" id="3.40.50.300">
    <property type="entry name" value="P-loop containing nucleotide triphosphate hydrolases"/>
    <property type="match status" value="1"/>
</dbReference>
<evidence type="ECO:0000259" key="1">
    <source>
        <dbReference type="Pfam" id="PF13401"/>
    </source>
</evidence>
<comment type="caution">
    <text evidence="2">The sequence shown here is derived from an EMBL/GenBank/DDBJ whole genome shotgun (WGS) entry which is preliminary data.</text>
</comment>
<dbReference type="OrthoDB" id="5593847at2"/>
<dbReference type="RefSeq" id="WP_148990308.1">
    <property type="nucleotide sequence ID" value="NZ_VTEV01000017.1"/>
</dbReference>
<accession>A0A5D4SAT4</accession>
<reference evidence="2 3" key="1">
    <citation type="submission" date="2019-08" db="EMBL/GenBank/DDBJ databases">
        <title>Bacillus genomes from the desert of Cuatro Cienegas, Coahuila.</title>
        <authorList>
            <person name="Olmedo-Alvarez G."/>
        </authorList>
    </citation>
    <scope>NUCLEOTIDE SEQUENCE [LARGE SCALE GENOMIC DNA]</scope>
    <source>
        <strain evidence="2 3">CH28_1T</strain>
    </source>
</reference>
<dbReference type="AlphaFoldDB" id="A0A5D4SAT4"/>
<name>A0A5D4SAT4_9BACI</name>
<dbReference type="InterPro" id="IPR027417">
    <property type="entry name" value="P-loop_NTPase"/>
</dbReference>
<evidence type="ECO:0000313" key="3">
    <source>
        <dbReference type="Proteomes" id="UP000322524"/>
    </source>
</evidence>
<sequence>MVKKVQLESMYHFTPSLIGGQVDAGYLEQVIPSYKDNPYIEALPPIFEEDYVALNIRKYPEHNDKYRMLGKETRLHLVQQISDYVEPLSVHLSVEKRLSRLIRHGYKARNPFSPEHVRQFHIGFKDILEKGVDEKGANLAGVRSTAAGFAILGVSGQGKTTAIESSLLLYPQVIHHSAYKEQPFIRKQLVWLKLNCPHDGSLKGLCFNFFQAIDSNLGTNYFQKFVSKGSTVDILIPIMAHIATLHGLGVLVIDEIQNLSFLKSGGAERMLNYFTQLINTIGVPVVLIGTFKAMKLLSGSFSQARRSTGQGDLIMDRLEEGEEWDYFIQNLWTYQWTSKATKLTKPLKNAIYEHSQGIIDIAVKLYMLAQWEAIDNGNNERITVSLLKTVLERDMQLVKPLLKILKSGDLDKLTLVDDLYPNWNEMDLYLQRSKEKINIQGEVRKQYVREDKIEQDQEMFIELVKTAVEFGAPPNIAEDISKKLLQKNGANLDIVKLRNQVVNEVNRFIEAEDIVTPTLYEGNDEKVKKSLTKKESKTEFRTEDDLRNAVESRNDQGDKIYEKLAGMGNVPNKEKLDKLII</sequence>
<dbReference type="InterPro" id="IPR049945">
    <property type="entry name" value="AAA_22"/>
</dbReference>
<dbReference type="Pfam" id="PF13401">
    <property type="entry name" value="AAA_22"/>
    <property type="match status" value="1"/>
</dbReference>
<gene>
    <name evidence="2" type="ORF">FZC76_22380</name>
</gene>